<evidence type="ECO:0000313" key="2">
    <source>
        <dbReference type="Proteomes" id="UP001164539"/>
    </source>
</evidence>
<comment type="caution">
    <text evidence="1">The sequence shown here is derived from an EMBL/GenBank/DDBJ whole genome shotgun (WGS) entry which is preliminary data.</text>
</comment>
<proteinExistence type="predicted"/>
<gene>
    <name evidence="1" type="ORF">OWV82_001394</name>
</gene>
<sequence length="296" mass="34225">MGISTFTGFFAFLLLRGVVFARRNSATSTTDISFDQNYYITWGNDHVLSLNQGRELQLSMDTSSGSGFGSKLHYGSGFFHIRLKLPGKDSAGVVTAFYLTSQGDRHDELDFEFLGNREGKPITLQTNVFTNGVGDREQRIHLWFDPTSDFHTYKILWNPHQIVFYVDDIPIRVFMNYESIGVDYPSKPMQIEASLWNGESWATDGGQTKINWSYAPFQAHFQGFDINGCPAEAEADIDNTDQQCYSSDLYWWNSKKFWKLDSTQRRKYDNVRKNYMNYDYCSDRARYPNPPKECLY</sequence>
<reference evidence="1 2" key="1">
    <citation type="journal article" date="2023" name="Science">
        <title>Complex scaffold remodeling in plant triterpene biosynthesis.</title>
        <authorList>
            <person name="De La Pena R."/>
            <person name="Hodgson H."/>
            <person name="Liu J.C."/>
            <person name="Stephenson M.J."/>
            <person name="Martin A.C."/>
            <person name="Owen C."/>
            <person name="Harkess A."/>
            <person name="Leebens-Mack J."/>
            <person name="Jimenez L.E."/>
            <person name="Osbourn A."/>
            <person name="Sattely E.S."/>
        </authorList>
    </citation>
    <scope>NUCLEOTIDE SEQUENCE [LARGE SCALE GENOMIC DNA]</scope>
    <source>
        <strain evidence="2">cv. JPN11</strain>
        <tissue evidence="1">Leaf</tissue>
    </source>
</reference>
<name>A0ACC1YYN5_MELAZ</name>
<dbReference type="Proteomes" id="UP001164539">
    <property type="component" value="Chromosome 1"/>
</dbReference>
<keyword evidence="2" id="KW-1185">Reference proteome</keyword>
<accession>A0ACC1YYN5</accession>
<protein>
    <submittedName>
        <fullName evidence="1">Xyloglucan endotransglucosylase/hydrolase</fullName>
    </submittedName>
</protein>
<organism evidence="1 2">
    <name type="scientific">Melia azedarach</name>
    <name type="common">Chinaberry tree</name>
    <dbReference type="NCBI Taxonomy" id="155640"/>
    <lineage>
        <taxon>Eukaryota</taxon>
        <taxon>Viridiplantae</taxon>
        <taxon>Streptophyta</taxon>
        <taxon>Embryophyta</taxon>
        <taxon>Tracheophyta</taxon>
        <taxon>Spermatophyta</taxon>
        <taxon>Magnoliopsida</taxon>
        <taxon>eudicotyledons</taxon>
        <taxon>Gunneridae</taxon>
        <taxon>Pentapetalae</taxon>
        <taxon>rosids</taxon>
        <taxon>malvids</taxon>
        <taxon>Sapindales</taxon>
        <taxon>Meliaceae</taxon>
        <taxon>Melia</taxon>
    </lineage>
</organism>
<dbReference type="EMBL" id="CM051394">
    <property type="protein sequence ID" value="KAJ4728469.1"/>
    <property type="molecule type" value="Genomic_DNA"/>
</dbReference>
<evidence type="ECO:0000313" key="1">
    <source>
        <dbReference type="EMBL" id="KAJ4728469.1"/>
    </source>
</evidence>